<keyword evidence="5" id="KW-0804">Transcription</keyword>
<dbReference type="PROSITE" id="PS50090">
    <property type="entry name" value="MYB_LIKE"/>
    <property type="match status" value="2"/>
</dbReference>
<feature type="region of interest" description="Disordered" evidence="7">
    <location>
        <begin position="1"/>
        <end position="40"/>
    </location>
</feature>
<evidence type="ECO:0000313" key="10">
    <source>
        <dbReference type="EMBL" id="KAI5406518.1"/>
    </source>
</evidence>
<dbReference type="Gramene" id="Psat5g101040.1">
    <property type="protein sequence ID" value="Psat5g101040.1.cds"/>
    <property type="gene ID" value="Psat5g101040"/>
</dbReference>
<feature type="domain" description="Myb-like" evidence="8">
    <location>
        <begin position="44"/>
        <end position="96"/>
    </location>
</feature>
<comment type="caution">
    <text evidence="10">The sequence shown here is derived from an EMBL/GenBank/DDBJ whole genome shotgun (WGS) entry which is preliminary data.</text>
</comment>
<protein>
    <submittedName>
        <fullName evidence="10">Uncharacterized protein</fullName>
    </submittedName>
</protein>
<dbReference type="PROSITE" id="PS51294">
    <property type="entry name" value="HTH_MYB"/>
    <property type="match status" value="2"/>
</dbReference>
<evidence type="ECO:0000259" key="8">
    <source>
        <dbReference type="PROSITE" id="PS50090"/>
    </source>
</evidence>
<dbReference type="EMBL" id="JAMSHJ010000005">
    <property type="protein sequence ID" value="KAI5406517.1"/>
    <property type="molecule type" value="Genomic_DNA"/>
</dbReference>
<gene>
    <name evidence="10" type="ORF">KIW84_053018</name>
</gene>
<evidence type="ECO:0000256" key="4">
    <source>
        <dbReference type="ARBA" id="ARBA00023125"/>
    </source>
</evidence>
<dbReference type="Gramene" id="Psat05G0301800-T1">
    <property type="protein sequence ID" value="KAI5406517.1"/>
    <property type="gene ID" value="KIW84_053018"/>
</dbReference>
<keyword evidence="6" id="KW-0539">Nucleus</keyword>
<sequence length="334" mass="37356">MRNPSSSTTQAKSASTNSSKNQKKKKNSNNGSSSTATTTPCCSKLGLKRGPWTAEEDQVLSDYIKKEGEGRWRTLPKQAGLLRCGKSCRLRWMNYLRPSVKRGQIAPDEEDLILRLHRLLGNRWSLIAGRIPGRTDNEIKNYWNTHLSKKLINQGIDPRTHKPLDDSNNHSSSPSIIPNINHQIPPFTSSASPDHPPITTMTNNESDDHHLTQYHSHNNHYPKQQQQQQAQEFNGANCDSLISSDVSAMDHDLLNNNSKGDYNDISTCCDDVFTSFLDSLINEDAFATHRSENDPLILSSAPPSLWESPLINMSTHISTKNHDDSPKTGQIHDA</sequence>
<dbReference type="InterPro" id="IPR009057">
    <property type="entry name" value="Homeodomain-like_sf"/>
</dbReference>
<keyword evidence="3" id="KW-0805">Transcription regulation</keyword>
<dbReference type="FunFam" id="1.10.10.60:FF:000254">
    <property type="entry name" value="transcription repressor MYB5-like"/>
    <property type="match status" value="1"/>
</dbReference>
<dbReference type="SUPFAM" id="SSF46689">
    <property type="entry name" value="Homeodomain-like"/>
    <property type="match status" value="1"/>
</dbReference>
<evidence type="ECO:0000256" key="2">
    <source>
        <dbReference type="ARBA" id="ARBA00022737"/>
    </source>
</evidence>
<dbReference type="FunFam" id="1.10.10.60:FF:000121">
    <property type="entry name" value="Myb transcription factor"/>
    <property type="match status" value="1"/>
</dbReference>
<evidence type="ECO:0000256" key="1">
    <source>
        <dbReference type="ARBA" id="ARBA00004123"/>
    </source>
</evidence>
<dbReference type="InterPro" id="IPR017930">
    <property type="entry name" value="Myb_dom"/>
</dbReference>
<dbReference type="OrthoDB" id="2143914at2759"/>
<dbReference type="InterPro" id="IPR015495">
    <property type="entry name" value="Myb_TF_plants"/>
</dbReference>
<accession>A0A9D4WS03</accession>
<dbReference type="GO" id="GO:0003677">
    <property type="term" value="F:DNA binding"/>
    <property type="evidence" value="ECO:0007669"/>
    <property type="project" value="UniProtKB-KW"/>
</dbReference>
<feature type="compositionally biased region" description="Basic and acidic residues" evidence="7">
    <location>
        <begin position="158"/>
        <end position="168"/>
    </location>
</feature>
<dbReference type="AlphaFoldDB" id="A0A9D4WS03"/>
<dbReference type="EMBL" id="JAMSHJ010000005">
    <property type="protein sequence ID" value="KAI5406518.1"/>
    <property type="molecule type" value="Genomic_DNA"/>
</dbReference>
<evidence type="ECO:0000259" key="9">
    <source>
        <dbReference type="PROSITE" id="PS51294"/>
    </source>
</evidence>
<dbReference type="CDD" id="cd00167">
    <property type="entry name" value="SANT"/>
    <property type="match status" value="2"/>
</dbReference>
<feature type="region of interest" description="Disordered" evidence="7">
    <location>
        <begin position="157"/>
        <end position="233"/>
    </location>
</feature>
<feature type="compositionally biased region" description="Low complexity" evidence="7">
    <location>
        <begin position="169"/>
        <end position="186"/>
    </location>
</feature>
<keyword evidence="11" id="KW-1185">Reference proteome</keyword>
<evidence type="ECO:0000256" key="7">
    <source>
        <dbReference type="SAM" id="MobiDB-lite"/>
    </source>
</evidence>
<evidence type="ECO:0000313" key="11">
    <source>
        <dbReference type="Proteomes" id="UP001058974"/>
    </source>
</evidence>
<dbReference type="PANTHER" id="PTHR47994:SF5">
    <property type="entry name" value="F14D16.11-RELATED"/>
    <property type="match status" value="1"/>
</dbReference>
<evidence type="ECO:0000256" key="3">
    <source>
        <dbReference type="ARBA" id="ARBA00023015"/>
    </source>
</evidence>
<feature type="domain" description="HTH myb-type" evidence="9">
    <location>
        <begin position="97"/>
        <end position="151"/>
    </location>
</feature>
<dbReference type="SMART" id="SM00717">
    <property type="entry name" value="SANT"/>
    <property type="match status" value="2"/>
</dbReference>
<dbReference type="InterPro" id="IPR001005">
    <property type="entry name" value="SANT/Myb"/>
</dbReference>
<dbReference type="Gene3D" id="1.10.10.60">
    <property type="entry name" value="Homeodomain-like"/>
    <property type="match status" value="2"/>
</dbReference>
<organism evidence="10 11">
    <name type="scientific">Pisum sativum</name>
    <name type="common">Garden pea</name>
    <name type="synonym">Lathyrus oleraceus</name>
    <dbReference type="NCBI Taxonomy" id="3888"/>
    <lineage>
        <taxon>Eukaryota</taxon>
        <taxon>Viridiplantae</taxon>
        <taxon>Streptophyta</taxon>
        <taxon>Embryophyta</taxon>
        <taxon>Tracheophyta</taxon>
        <taxon>Spermatophyta</taxon>
        <taxon>Magnoliopsida</taxon>
        <taxon>eudicotyledons</taxon>
        <taxon>Gunneridae</taxon>
        <taxon>Pentapetalae</taxon>
        <taxon>rosids</taxon>
        <taxon>fabids</taxon>
        <taxon>Fabales</taxon>
        <taxon>Fabaceae</taxon>
        <taxon>Papilionoideae</taxon>
        <taxon>50 kb inversion clade</taxon>
        <taxon>NPAAA clade</taxon>
        <taxon>Hologalegina</taxon>
        <taxon>IRL clade</taxon>
        <taxon>Fabeae</taxon>
        <taxon>Lathyrus</taxon>
    </lineage>
</organism>
<feature type="compositionally biased region" description="Low complexity" evidence="7">
    <location>
        <begin position="1"/>
        <end position="20"/>
    </location>
</feature>
<evidence type="ECO:0000256" key="6">
    <source>
        <dbReference type="ARBA" id="ARBA00023242"/>
    </source>
</evidence>
<feature type="domain" description="HTH myb-type" evidence="9">
    <location>
        <begin position="44"/>
        <end position="96"/>
    </location>
</feature>
<dbReference type="Gramene" id="Psat05G0301800-T2">
    <property type="protein sequence ID" value="KAI5406518.1"/>
    <property type="gene ID" value="KIW84_053018"/>
</dbReference>
<feature type="compositionally biased region" description="Polar residues" evidence="7">
    <location>
        <begin position="213"/>
        <end position="223"/>
    </location>
</feature>
<evidence type="ECO:0000256" key="5">
    <source>
        <dbReference type="ARBA" id="ARBA00023163"/>
    </source>
</evidence>
<dbReference type="GO" id="GO:0005634">
    <property type="term" value="C:nucleus"/>
    <property type="evidence" value="ECO:0007669"/>
    <property type="project" value="UniProtKB-SubCell"/>
</dbReference>
<dbReference type="Pfam" id="PF00249">
    <property type="entry name" value="Myb_DNA-binding"/>
    <property type="match status" value="2"/>
</dbReference>
<proteinExistence type="predicted"/>
<dbReference type="PANTHER" id="PTHR47994">
    <property type="entry name" value="F14D16.11-RELATED"/>
    <property type="match status" value="1"/>
</dbReference>
<feature type="domain" description="Myb-like" evidence="8">
    <location>
        <begin position="97"/>
        <end position="147"/>
    </location>
</feature>
<keyword evidence="4" id="KW-0238">DNA-binding</keyword>
<keyword evidence="2" id="KW-0677">Repeat</keyword>
<feature type="compositionally biased region" description="Low complexity" evidence="7">
    <location>
        <begin position="28"/>
        <end position="40"/>
    </location>
</feature>
<comment type="subcellular location">
    <subcellularLocation>
        <location evidence="1">Nucleus</location>
    </subcellularLocation>
</comment>
<name>A0A9D4WS03_PEA</name>
<dbReference type="Proteomes" id="UP001058974">
    <property type="component" value="Chromosome 5"/>
</dbReference>
<reference evidence="10 11" key="1">
    <citation type="journal article" date="2022" name="Nat. Genet.">
        <title>Improved pea reference genome and pan-genome highlight genomic features and evolutionary characteristics.</title>
        <authorList>
            <person name="Yang T."/>
            <person name="Liu R."/>
            <person name="Luo Y."/>
            <person name="Hu S."/>
            <person name="Wang D."/>
            <person name="Wang C."/>
            <person name="Pandey M.K."/>
            <person name="Ge S."/>
            <person name="Xu Q."/>
            <person name="Li N."/>
            <person name="Li G."/>
            <person name="Huang Y."/>
            <person name="Saxena R.K."/>
            <person name="Ji Y."/>
            <person name="Li M."/>
            <person name="Yan X."/>
            <person name="He Y."/>
            <person name="Liu Y."/>
            <person name="Wang X."/>
            <person name="Xiang C."/>
            <person name="Varshney R.K."/>
            <person name="Ding H."/>
            <person name="Gao S."/>
            <person name="Zong X."/>
        </authorList>
    </citation>
    <scope>NUCLEOTIDE SEQUENCE [LARGE SCALE GENOMIC DNA]</scope>
    <source>
        <strain evidence="10 11">cv. Zhongwan 6</strain>
    </source>
</reference>